<dbReference type="AlphaFoldDB" id="A0A067BWF7"/>
<protein>
    <recommendedName>
        <fullName evidence="6">Spindle pole body component</fullName>
    </recommendedName>
</protein>
<evidence type="ECO:0000256" key="5">
    <source>
        <dbReference type="ARBA" id="ARBA00023212"/>
    </source>
</evidence>
<dbReference type="GeneID" id="24133998"/>
<comment type="similarity">
    <text evidence="2 6">Belongs to the TUBGCP family.</text>
</comment>
<dbReference type="OMA" id="HETQGIP"/>
<dbReference type="OrthoDB" id="78652at2759"/>
<dbReference type="GO" id="GO:0031122">
    <property type="term" value="P:cytoplasmic microtubule organization"/>
    <property type="evidence" value="ECO:0007669"/>
    <property type="project" value="TreeGrafter"/>
</dbReference>
<accession>A0A067BWF7</accession>
<dbReference type="STRING" id="695850.A0A067BWF7"/>
<dbReference type="GO" id="GO:0051011">
    <property type="term" value="F:microtubule minus-end binding"/>
    <property type="evidence" value="ECO:0007669"/>
    <property type="project" value="TreeGrafter"/>
</dbReference>
<name>A0A067BWF7_SAPPC</name>
<evidence type="ECO:0000259" key="8">
    <source>
        <dbReference type="Pfam" id="PF17681"/>
    </source>
</evidence>
<dbReference type="Proteomes" id="UP000030745">
    <property type="component" value="Unassembled WGS sequence"/>
</dbReference>
<evidence type="ECO:0000256" key="2">
    <source>
        <dbReference type="ARBA" id="ARBA00010337"/>
    </source>
</evidence>
<comment type="subcellular location">
    <subcellularLocation>
        <location evidence="1 6">Cytoplasm</location>
        <location evidence="1 6">Cytoskeleton</location>
        <location evidence="1 6">Microtubule organizing center</location>
    </subcellularLocation>
</comment>
<dbReference type="GO" id="GO:0000930">
    <property type="term" value="C:gamma-tubulin complex"/>
    <property type="evidence" value="ECO:0007669"/>
    <property type="project" value="TreeGrafter"/>
</dbReference>
<keyword evidence="3 6" id="KW-0963">Cytoplasm</keyword>
<dbReference type="PANTHER" id="PTHR19302">
    <property type="entry name" value="GAMMA TUBULIN COMPLEX PROTEIN"/>
    <property type="match status" value="1"/>
</dbReference>
<dbReference type="Pfam" id="PF04130">
    <property type="entry name" value="GCP_C_terminal"/>
    <property type="match status" value="1"/>
</dbReference>
<dbReference type="InterPro" id="IPR007259">
    <property type="entry name" value="GCP"/>
</dbReference>
<dbReference type="GO" id="GO:0007020">
    <property type="term" value="P:microtubule nucleation"/>
    <property type="evidence" value="ECO:0007669"/>
    <property type="project" value="InterPro"/>
</dbReference>
<dbReference type="EMBL" id="KK583261">
    <property type="protein sequence ID" value="KDO22859.1"/>
    <property type="molecule type" value="Genomic_DNA"/>
</dbReference>
<dbReference type="Pfam" id="PF17681">
    <property type="entry name" value="GCP_N_terminal"/>
    <property type="match status" value="1"/>
</dbReference>
<evidence type="ECO:0000259" key="7">
    <source>
        <dbReference type="Pfam" id="PF04130"/>
    </source>
</evidence>
<dbReference type="InterPro" id="IPR042241">
    <property type="entry name" value="GCP_C_sf"/>
</dbReference>
<dbReference type="GO" id="GO:0051321">
    <property type="term" value="P:meiotic cell cycle"/>
    <property type="evidence" value="ECO:0007669"/>
    <property type="project" value="TreeGrafter"/>
</dbReference>
<evidence type="ECO:0000313" key="9">
    <source>
        <dbReference type="EMBL" id="KDO22859.1"/>
    </source>
</evidence>
<dbReference type="GO" id="GO:0000278">
    <property type="term" value="P:mitotic cell cycle"/>
    <property type="evidence" value="ECO:0007669"/>
    <property type="project" value="TreeGrafter"/>
</dbReference>
<dbReference type="InterPro" id="IPR040457">
    <property type="entry name" value="GCP_C"/>
</dbReference>
<dbReference type="RefSeq" id="XP_012206416.1">
    <property type="nucleotide sequence ID" value="XM_012351026.1"/>
</dbReference>
<dbReference type="Gene3D" id="1.20.120.1900">
    <property type="entry name" value="Gamma-tubulin complex, C-terminal domain"/>
    <property type="match status" value="1"/>
</dbReference>
<dbReference type="KEGG" id="spar:SPRG_11996"/>
<gene>
    <name evidence="9" type="ORF">SPRG_11996</name>
</gene>
<evidence type="ECO:0000256" key="6">
    <source>
        <dbReference type="RuleBase" id="RU363050"/>
    </source>
</evidence>
<evidence type="ECO:0000256" key="3">
    <source>
        <dbReference type="ARBA" id="ARBA00022490"/>
    </source>
</evidence>
<dbReference type="InterPro" id="IPR041470">
    <property type="entry name" value="GCP_N"/>
</dbReference>
<reference evidence="9 10" key="1">
    <citation type="journal article" date="2013" name="PLoS Genet.">
        <title>Distinctive expansion of potential virulence genes in the genome of the oomycete fish pathogen Saprolegnia parasitica.</title>
        <authorList>
            <person name="Jiang R.H."/>
            <person name="de Bruijn I."/>
            <person name="Haas B.J."/>
            <person name="Belmonte R."/>
            <person name="Lobach L."/>
            <person name="Christie J."/>
            <person name="van den Ackerveken G."/>
            <person name="Bottin A."/>
            <person name="Bulone V."/>
            <person name="Diaz-Moreno S.M."/>
            <person name="Dumas B."/>
            <person name="Fan L."/>
            <person name="Gaulin E."/>
            <person name="Govers F."/>
            <person name="Grenville-Briggs L.J."/>
            <person name="Horner N.R."/>
            <person name="Levin J.Z."/>
            <person name="Mammella M."/>
            <person name="Meijer H.J."/>
            <person name="Morris P."/>
            <person name="Nusbaum C."/>
            <person name="Oome S."/>
            <person name="Phillips A.J."/>
            <person name="van Rooyen D."/>
            <person name="Rzeszutek E."/>
            <person name="Saraiva M."/>
            <person name="Secombes C.J."/>
            <person name="Seidl M.F."/>
            <person name="Snel B."/>
            <person name="Stassen J.H."/>
            <person name="Sykes S."/>
            <person name="Tripathy S."/>
            <person name="van den Berg H."/>
            <person name="Vega-Arreguin J.C."/>
            <person name="Wawra S."/>
            <person name="Young S.K."/>
            <person name="Zeng Q."/>
            <person name="Dieguez-Uribeondo J."/>
            <person name="Russ C."/>
            <person name="Tyler B.M."/>
            <person name="van West P."/>
        </authorList>
    </citation>
    <scope>NUCLEOTIDE SEQUENCE [LARGE SCALE GENOMIC DNA]</scope>
    <source>
        <strain evidence="9 10">CBS 223.65</strain>
    </source>
</reference>
<feature type="domain" description="Gamma tubulin complex component protein N-terminal" evidence="8">
    <location>
        <begin position="3"/>
        <end position="232"/>
    </location>
</feature>
<evidence type="ECO:0000313" key="10">
    <source>
        <dbReference type="Proteomes" id="UP000030745"/>
    </source>
</evidence>
<keyword evidence="4 6" id="KW-0493">Microtubule</keyword>
<evidence type="ECO:0000256" key="4">
    <source>
        <dbReference type="ARBA" id="ARBA00022701"/>
    </source>
</evidence>
<dbReference type="VEuPathDB" id="FungiDB:SPRG_11996"/>
<keyword evidence="10" id="KW-1185">Reference proteome</keyword>
<dbReference type="GO" id="GO:0000922">
    <property type="term" value="C:spindle pole"/>
    <property type="evidence" value="ECO:0007669"/>
    <property type="project" value="InterPro"/>
</dbReference>
<dbReference type="PANTHER" id="PTHR19302:SF27">
    <property type="entry name" value="GAMMA-TUBULIN COMPLEX COMPONENT 4"/>
    <property type="match status" value="1"/>
</dbReference>
<sequence length="755" mass="82362">MHHEVFLALLGVTGEVVVEDPSGDGFLIDANYCPSLLSVADRAILLQVLRVGHAYKHILAFAAPLAPVPAVAASHSLYRHALQHAIGTVLREYERHVTELEAVVLSKASTRTLPLAFLQVELATELDTFPFLLRIIQQVRTLRGKDVLELIKAHETQGIPSLQRVARRLLTALHRVLFRQMLAWMVSGASLVDPYDEFFVVADAGSFVLALARAPLRYWPATICEDVLFVGNAMRTVRETSMVSALALQADIAHLLQTPPDVWDSFAFASSVGALRAKVASELYMHVLASAKFVPALHRMKAFFLCGDGALFNALLEAMDPIMRSPPHARSETDLHHGVWAPLLRQYDTSMRTDDDDDADKYVIALKVPVQNFDTRTFAGLVSEGVTSDTGSLECSGPAYGVGYWPHVQYVQGGAASISATFSIASPVASVVQGFCVLIAETDAPSEVAPPSWTPTSGLVLSGAVPTLAVELVLETTVTRASMTTTAATLRVLDTKGGSNAAPLFRSPESIELPMSGIWTLDVAFTLCLPTRGEPGMLLCVRDVGPVFEIPLPRRKEASPVVLGLGLSPGVQVHHWSFATAPVADPWRNVTLMLTPSYADVFRVLFRLKRLLYALNHLNVAGVHRDCLARHEMTFVLHHLLLYFHVSVVEASFETLLATISATTDFDVVQRAHASFVAGVGKKCFVHATAVMAALDRVLETVGRFVQAPSDLLPTFRDHCRLLFTVLNQTNARELMAQLDFNGYVSSLVSTDRRV</sequence>
<dbReference type="GO" id="GO:0043015">
    <property type="term" value="F:gamma-tubulin binding"/>
    <property type="evidence" value="ECO:0007669"/>
    <property type="project" value="InterPro"/>
</dbReference>
<proteinExistence type="inferred from homology"/>
<feature type="domain" description="Gamma tubulin complex component C-terminal" evidence="7">
    <location>
        <begin position="594"/>
        <end position="713"/>
    </location>
</feature>
<keyword evidence="5 6" id="KW-0206">Cytoskeleton</keyword>
<dbReference type="GO" id="GO:0051225">
    <property type="term" value="P:spindle assembly"/>
    <property type="evidence" value="ECO:0007669"/>
    <property type="project" value="TreeGrafter"/>
</dbReference>
<evidence type="ECO:0000256" key="1">
    <source>
        <dbReference type="ARBA" id="ARBA00004267"/>
    </source>
</evidence>
<dbReference type="GO" id="GO:0005874">
    <property type="term" value="C:microtubule"/>
    <property type="evidence" value="ECO:0007669"/>
    <property type="project" value="UniProtKB-KW"/>
</dbReference>
<organism evidence="9 10">
    <name type="scientific">Saprolegnia parasitica (strain CBS 223.65)</name>
    <dbReference type="NCBI Taxonomy" id="695850"/>
    <lineage>
        <taxon>Eukaryota</taxon>
        <taxon>Sar</taxon>
        <taxon>Stramenopiles</taxon>
        <taxon>Oomycota</taxon>
        <taxon>Saprolegniomycetes</taxon>
        <taxon>Saprolegniales</taxon>
        <taxon>Saprolegniaceae</taxon>
        <taxon>Saprolegnia</taxon>
    </lineage>
</organism>